<dbReference type="RefSeq" id="WP_158865762.1">
    <property type="nucleotide sequence ID" value="NZ_CP046401.1"/>
</dbReference>
<dbReference type="SUPFAM" id="SSF48317">
    <property type="entry name" value="Acid phosphatase/Vanadium-dependent haloperoxidase"/>
    <property type="match status" value="1"/>
</dbReference>
<protein>
    <submittedName>
        <fullName evidence="3">Phosphatase PAP2 family protein</fullName>
    </submittedName>
</protein>
<dbReference type="Proteomes" id="UP000428260">
    <property type="component" value="Chromosome"/>
</dbReference>
<feature type="domain" description="Phosphatidic acid phosphatase type 2/haloperoxidase" evidence="2">
    <location>
        <begin position="129"/>
        <end position="249"/>
    </location>
</feature>
<dbReference type="CDD" id="cd01610">
    <property type="entry name" value="PAP2_like"/>
    <property type="match status" value="1"/>
</dbReference>
<feature type="signal peptide" evidence="1">
    <location>
        <begin position="1"/>
        <end position="23"/>
    </location>
</feature>
<dbReference type="EMBL" id="CP046401">
    <property type="protein sequence ID" value="QGY44039.1"/>
    <property type="molecule type" value="Genomic_DNA"/>
</dbReference>
<dbReference type="SMART" id="SM00014">
    <property type="entry name" value="acidPPc"/>
    <property type="match status" value="1"/>
</dbReference>
<feature type="chain" id="PRO_5026306028" evidence="1">
    <location>
        <begin position="24"/>
        <end position="279"/>
    </location>
</feature>
<dbReference type="AlphaFoldDB" id="A0A6I6JS33"/>
<keyword evidence="4" id="KW-1185">Reference proteome</keyword>
<reference evidence="3 4" key="1">
    <citation type="submission" date="2019-11" db="EMBL/GenBank/DDBJ databases">
        <authorList>
            <person name="Zheng R.K."/>
            <person name="Sun C.M."/>
        </authorList>
    </citation>
    <scope>NUCLEOTIDE SEQUENCE [LARGE SCALE GENOMIC DNA]</scope>
    <source>
        <strain evidence="3 4">WC007</strain>
    </source>
</reference>
<evidence type="ECO:0000313" key="4">
    <source>
        <dbReference type="Proteomes" id="UP000428260"/>
    </source>
</evidence>
<dbReference type="InterPro" id="IPR000326">
    <property type="entry name" value="PAP2/HPO"/>
</dbReference>
<evidence type="ECO:0000313" key="3">
    <source>
        <dbReference type="EMBL" id="QGY44039.1"/>
    </source>
</evidence>
<dbReference type="KEGG" id="mcos:GM418_10330"/>
<evidence type="ECO:0000259" key="2">
    <source>
        <dbReference type="SMART" id="SM00014"/>
    </source>
</evidence>
<sequence length="279" mass="31789">MSTKKASLFIFLLLFLTGSMVSGQRDSTKTRYNPYKMNYYLDVPISVGGLLASKYGTDYLRDREPKNIERIVSFTPDDVWWFDRSSARIDPEKGEKALNISDYFLRAGMWSPLLMYIDPKVRDIWYDFALLHVETQAINATVYLAASIPIPRLRPFMYNPDVSMEKKLGENTTNSFFSGHASVVAASTFFMVKVYYDLHPEAKHKKLFYALACVPPAFTGYLRYKGAKHFPSDIITGFAVGAATGILVPEFHKKKYPLKIYPVSIYDSGIGVRLLYTLK</sequence>
<gene>
    <name evidence="3" type="ORF">GM418_10330</name>
</gene>
<dbReference type="InterPro" id="IPR036938">
    <property type="entry name" value="PAP2/HPO_sf"/>
</dbReference>
<dbReference type="Pfam" id="PF01569">
    <property type="entry name" value="PAP2"/>
    <property type="match status" value="1"/>
</dbReference>
<name>A0A6I6JS33_9BACT</name>
<organism evidence="3 4">
    <name type="scientific">Maribellus comscasis</name>
    <dbReference type="NCBI Taxonomy" id="2681766"/>
    <lineage>
        <taxon>Bacteria</taxon>
        <taxon>Pseudomonadati</taxon>
        <taxon>Bacteroidota</taxon>
        <taxon>Bacteroidia</taxon>
        <taxon>Marinilabiliales</taxon>
        <taxon>Prolixibacteraceae</taxon>
        <taxon>Maribellus</taxon>
    </lineage>
</organism>
<dbReference type="Gene3D" id="1.20.144.10">
    <property type="entry name" value="Phosphatidic acid phosphatase type 2/haloperoxidase"/>
    <property type="match status" value="1"/>
</dbReference>
<keyword evidence="1" id="KW-0732">Signal</keyword>
<proteinExistence type="predicted"/>
<accession>A0A6I6JS33</accession>
<evidence type="ECO:0000256" key="1">
    <source>
        <dbReference type="SAM" id="SignalP"/>
    </source>
</evidence>